<evidence type="ECO:0000256" key="1">
    <source>
        <dbReference type="SAM" id="Phobius"/>
    </source>
</evidence>
<proteinExistence type="predicted"/>
<evidence type="ECO:0000313" key="2">
    <source>
        <dbReference type="EMBL" id="VFK32249.1"/>
    </source>
</evidence>
<sequence>MSPCSKSTLEGDIMELNALYHCVASLDVHQAVVIVCIILFISRSALQMDQVLMALY</sequence>
<keyword evidence="1" id="KW-0472">Membrane</keyword>
<name>A0A450XSK7_9GAMM</name>
<dbReference type="EMBL" id="CAADFM010000982">
    <property type="protein sequence ID" value="VFK32249.1"/>
    <property type="molecule type" value="Genomic_DNA"/>
</dbReference>
<reference evidence="2" key="1">
    <citation type="submission" date="2019-02" db="EMBL/GenBank/DDBJ databases">
        <authorList>
            <person name="Gruber-Vodicka R. H."/>
            <person name="Seah K. B. B."/>
        </authorList>
    </citation>
    <scope>NUCLEOTIDE SEQUENCE</scope>
    <source>
        <strain evidence="2">BECK_S312</strain>
    </source>
</reference>
<dbReference type="AlphaFoldDB" id="A0A450XSK7"/>
<accession>A0A450XSK7</accession>
<keyword evidence="1" id="KW-0812">Transmembrane</keyword>
<gene>
    <name evidence="2" type="ORF">BECKLPF1236A_GA0070988_109821</name>
</gene>
<feature type="transmembrane region" description="Helical" evidence="1">
    <location>
        <begin position="18"/>
        <end position="41"/>
    </location>
</feature>
<organism evidence="2">
    <name type="scientific">Candidatus Kentrum sp. LPFa</name>
    <dbReference type="NCBI Taxonomy" id="2126335"/>
    <lineage>
        <taxon>Bacteria</taxon>
        <taxon>Pseudomonadati</taxon>
        <taxon>Pseudomonadota</taxon>
        <taxon>Gammaproteobacteria</taxon>
        <taxon>Candidatus Kentrum</taxon>
    </lineage>
</organism>
<protein>
    <submittedName>
        <fullName evidence="2">Uncharacterized protein</fullName>
    </submittedName>
</protein>
<keyword evidence="1" id="KW-1133">Transmembrane helix</keyword>